<dbReference type="InterPro" id="IPR042099">
    <property type="entry name" value="ANL_N_sf"/>
</dbReference>
<proteinExistence type="predicted"/>
<feature type="region of interest" description="Disordered" evidence="1">
    <location>
        <begin position="1"/>
        <end position="32"/>
    </location>
</feature>
<dbReference type="EMBL" id="BAHD01000004">
    <property type="protein sequence ID" value="GAB94330.1"/>
    <property type="molecule type" value="Genomic_DNA"/>
</dbReference>
<dbReference type="Gene3D" id="3.40.50.12780">
    <property type="entry name" value="N-terminal domain of ligase-like"/>
    <property type="match status" value="1"/>
</dbReference>
<feature type="region of interest" description="Disordered" evidence="1">
    <location>
        <begin position="274"/>
        <end position="306"/>
    </location>
</feature>
<sequence length="506" mass="52694">MTRRRRQRAHTEVSNPDRPEGVRAPRGGEPPTVAERVADAAARYGVRIALHEIRDGVTRVVTYAELGRRVRDLAAELDRASVPVGAAVLVVGQGPEAIVAELGVVAAGRVAVPLADLRPDGLAGLAQRGITPAAVAAPPGQAGLDFPDVADLPRLPLTVAPPPRRRRLRLTRPDTRTAQRHNPHDPALVLPAATFTQGQLAAGLAALDDLLPVTPGHRHVTHLPENPAASRAFIWHALTHGAEHCHVSDLRELAATAPAVLIVDAAQVPSAVAIGGDDAEPSGLPSRTGASVDSPATPGGRPRTGVGRLLARARRRARAAGRAVQRARAVGARVPILTQAGHGVLEATLLAPARAALGRAEATIACGPAALPLEVLDEFFAAGRPIYQAWTPPEAFGPVTCNTPTRLRFGTLGTPLEGLEVTTGSGQNDVGAVVARGSWLSEPVGLPGTQDADGYLVPTYLTSEASSLADADDELAVSRFLVRQQLGQVAYVSHAQARARLGLDGV</sequence>
<dbReference type="STRING" id="1184609.KILIM_004_01220"/>
<accession>K6W5A1</accession>
<keyword evidence="3" id="KW-1185">Reference proteome</keyword>
<feature type="compositionally biased region" description="Low complexity" evidence="1">
    <location>
        <begin position="297"/>
        <end position="306"/>
    </location>
</feature>
<name>K6W5A1_9MICO</name>
<dbReference type="RefSeq" id="WP_006590863.1">
    <property type="nucleotide sequence ID" value="NZ_BAHD01000004.1"/>
</dbReference>
<gene>
    <name evidence="2" type="ORF">KILIM_004_01220</name>
</gene>
<evidence type="ECO:0008006" key="4">
    <source>
        <dbReference type="Google" id="ProtNLM"/>
    </source>
</evidence>
<dbReference type="SUPFAM" id="SSF56801">
    <property type="entry name" value="Acetyl-CoA synthetase-like"/>
    <property type="match status" value="1"/>
</dbReference>
<evidence type="ECO:0000313" key="3">
    <source>
        <dbReference type="Proteomes" id="UP000008366"/>
    </source>
</evidence>
<dbReference type="Proteomes" id="UP000008366">
    <property type="component" value="Unassembled WGS sequence"/>
</dbReference>
<dbReference type="AlphaFoldDB" id="K6W5A1"/>
<reference evidence="2 3" key="1">
    <citation type="submission" date="2012-08" db="EMBL/GenBank/DDBJ databases">
        <title>Whole genome shotgun sequence of Kineosphaera limosa NBRC 100340.</title>
        <authorList>
            <person name="Yoshida I."/>
            <person name="Isaki S."/>
            <person name="Hosoyama A."/>
            <person name="Tsuchikane K."/>
            <person name="Katsumata H."/>
            <person name="Ando Y."/>
            <person name="Ohji S."/>
            <person name="Hamada M."/>
            <person name="Tamura T."/>
            <person name="Yamazoe A."/>
            <person name="Yamazaki S."/>
            <person name="Fujita N."/>
        </authorList>
    </citation>
    <scope>NUCLEOTIDE SEQUENCE [LARGE SCALE GENOMIC DNA]</scope>
    <source>
        <strain evidence="2 3">NBRC 100340</strain>
    </source>
</reference>
<dbReference type="eggNOG" id="COG1022">
    <property type="taxonomic scope" value="Bacteria"/>
</dbReference>
<evidence type="ECO:0000256" key="1">
    <source>
        <dbReference type="SAM" id="MobiDB-lite"/>
    </source>
</evidence>
<feature type="compositionally biased region" description="Basic and acidic residues" evidence="1">
    <location>
        <begin position="9"/>
        <end position="23"/>
    </location>
</feature>
<evidence type="ECO:0000313" key="2">
    <source>
        <dbReference type="EMBL" id="GAB94330.1"/>
    </source>
</evidence>
<organism evidence="2 3">
    <name type="scientific">Kineosphaera limosa NBRC 100340</name>
    <dbReference type="NCBI Taxonomy" id="1184609"/>
    <lineage>
        <taxon>Bacteria</taxon>
        <taxon>Bacillati</taxon>
        <taxon>Actinomycetota</taxon>
        <taxon>Actinomycetes</taxon>
        <taxon>Micrococcales</taxon>
        <taxon>Dermatophilaceae</taxon>
        <taxon>Kineosphaera</taxon>
    </lineage>
</organism>
<protein>
    <recommendedName>
        <fullName evidence="4">AMP-dependent synthetase/ligase domain-containing protein</fullName>
    </recommendedName>
</protein>
<comment type="caution">
    <text evidence="2">The sequence shown here is derived from an EMBL/GenBank/DDBJ whole genome shotgun (WGS) entry which is preliminary data.</text>
</comment>
<dbReference type="OrthoDB" id="10016827at2"/>